<feature type="non-terminal residue" evidence="2">
    <location>
        <position position="1"/>
    </location>
</feature>
<keyword evidence="3" id="KW-1185">Reference proteome</keyword>
<evidence type="ECO:0000313" key="2">
    <source>
        <dbReference type="EMBL" id="CAK0837100.1"/>
    </source>
</evidence>
<gene>
    <name evidence="2" type="ORF">PCOR1329_LOCUS33391</name>
</gene>
<feature type="region of interest" description="Disordered" evidence="1">
    <location>
        <begin position="20"/>
        <end position="49"/>
    </location>
</feature>
<proteinExistence type="predicted"/>
<evidence type="ECO:0000256" key="1">
    <source>
        <dbReference type="SAM" id="MobiDB-lite"/>
    </source>
</evidence>
<dbReference type="EMBL" id="CAUYUJ010014003">
    <property type="protein sequence ID" value="CAK0837100.1"/>
    <property type="molecule type" value="Genomic_DNA"/>
</dbReference>
<comment type="caution">
    <text evidence="2">The sequence shown here is derived from an EMBL/GenBank/DDBJ whole genome shotgun (WGS) entry which is preliminary data.</text>
</comment>
<reference evidence="2" key="1">
    <citation type="submission" date="2023-10" db="EMBL/GenBank/DDBJ databases">
        <authorList>
            <person name="Chen Y."/>
            <person name="Shah S."/>
            <person name="Dougan E. K."/>
            <person name="Thang M."/>
            <person name="Chan C."/>
        </authorList>
    </citation>
    <scope>NUCLEOTIDE SEQUENCE [LARGE SCALE GENOMIC DNA]</scope>
</reference>
<protein>
    <recommendedName>
        <fullName evidence="4">Protein xylosyltransferase</fullName>
    </recommendedName>
</protein>
<feature type="compositionally biased region" description="Polar residues" evidence="1">
    <location>
        <begin position="34"/>
        <end position="43"/>
    </location>
</feature>
<name>A0ABN9SX26_9DINO</name>
<dbReference type="Proteomes" id="UP001189429">
    <property type="component" value="Unassembled WGS sequence"/>
</dbReference>
<accession>A0ABN9SX26</accession>
<sequence>ALFRQIKRYWVHVSGVPNQCERTPEKGGKRGSSIPFTGPQNQGREGGWGPAGWTVNVELDHYTSPARLRLTIARYLVALRRGTPVDRRNADGELLLFFGNVFAFNRKTVNAMKASWSWLGVPMNQSEDKGRGCPEFMRGRRFMPKQCPQDIVYPDMVIGGILRGAAGNKVPFYGRAGCGQPAGSGTLTNRGTLLPMACWEMEKNPYWGRSAKGEKLAIEQMARTQYMRSGEEARLFYQNDSKHAKLWELWWSGHDVPIIHHVKHPEALRLARELLRP</sequence>
<organism evidence="2 3">
    <name type="scientific">Prorocentrum cordatum</name>
    <dbReference type="NCBI Taxonomy" id="2364126"/>
    <lineage>
        <taxon>Eukaryota</taxon>
        <taxon>Sar</taxon>
        <taxon>Alveolata</taxon>
        <taxon>Dinophyceae</taxon>
        <taxon>Prorocentrales</taxon>
        <taxon>Prorocentraceae</taxon>
        <taxon>Prorocentrum</taxon>
    </lineage>
</organism>
<evidence type="ECO:0008006" key="4">
    <source>
        <dbReference type="Google" id="ProtNLM"/>
    </source>
</evidence>
<evidence type="ECO:0000313" key="3">
    <source>
        <dbReference type="Proteomes" id="UP001189429"/>
    </source>
</evidence>